<sequence length="78" mass="8661">MSEITDAGRTRLTAARRRWAERVARGDVTCSVCAEVIGADAAWKLVCDAPTLRYVPAHERCSPVPPTQRSNPTSRVWH</sequence>
<proteinExistence type="predicted"/>
<feature type="region of interest" description="Disordered" evidence="1">
    <location>
        <begin position="59"/>
        <end position="78"/>
    </location>
</feature>
<evidence type="ECO:0000256" key="1">
    <source>
        <dbReference type="SAM" id="MobiDB-lite"/>
    </source>
</evidence>
<organism evidence="2 3">
    <name type="scientific">Paraconexibacter antarcticus</name>
    <dbReference type="NCBI Taxonomy" id="2949664"/>
    <lineage>
        <taxon>Bacteria</taxon>
        <taxon>Bacillati</taxon>
        <taxon>Actinomycetota</taxon>
        <taxon>Thermoleophilia</taxon>
        <taxon>Solirubrobacterales</taxon>
        <taxon>Paraconexibacteraceae</taxon>
        <taxon>Paraconexibacter</taxon>
    </lineage>
</organism>
<protein>
    <submittedName>
        <fullName evidence="2">Uncharacterized protein</fullName>
    </submittedName>
</protein>
<name>A0ABY5DN37_9ACTN</name>
<accession>A0ABY5DN37</accession>
<dbReference type="Proteomes" id="UP001056035">
    <property type="component" value="Chromosome"/>
</dbReference>
<keyword evidence="3" id="KW-1185">Reference proteome</keyword>
<evidence type="ECO:0000313" key="2">
    <source>
        <dbReference type="EMBL" id="UTI62236.1"/>
    </source>
</evidence>
<reference evidence="2 3" key="1">
    <citation type="submission" date="2022-06" db="EMBL/GenBank/DDBJ databases">
        <title>Paraconexibacter antarcticus.</title>
        <authorList>
            <person name="Kim C.S."/>
        </authorList>
    </citation>
    <scope>NUCLEOTIDE SEQUENCE [LARGE SCALE GENOMIC DNA]</scope>
    <source>
        <strain evidence="2 3">02-257</strain>
    </source>
</reference>
<dbReference type="RefSeq" id="WP_254568974.1">
    <property type="nucleotide sequence ID" value="NZ_CP098502.1"/>
</dbReference>
<evidence type="ECO:0000313" key="3">
    <source>
        <dbReference type="Proteomes" id="UP001056035"/>
    </source>
</evidence>
<feature type="compositionally biased region" description="Polar residues" evidence="1">
    <location>
        <begin position="67"/>
        <end position="78"/>
    </location>
</feature>
<dbReference type="EMBL" id="CP098502">
    <property type="protein sequence ID" value="UTI62236.1"/>
    <property type="molecule type" value="Genomic_DNA"/>
</dbReference>
<gene>
    <name evidence="2" type="ORF">NBH00_12745</name>
</gene>